<dbReference type="SUPFAM" id="SSF51338">
    <property type="entry name" value="Composite domain of metallo-dependent hydrolases"/>
    <property type="match status" value="2"/>
</dbReference>
<dbReference type="Pfam" id="PF01979">
    <property type="entry name" value="Amidohydro_1"/>
    <property type="match status" value="1"/>
</dbReference>
<evidence type="ECO:0000256" key="4">
    <source>
        <dbReference type="ARBA" id="ARBA00022723"/>
    </source>
</evidence>
<feature type="modified residue" description="N6-carboxylysine" evidence="11">
    <location>
        <position position="154"/>
    </location>
</feature>
<dbReference type="STRING" id="60547.GCA_000751215_02085"/>
<dbReference type="InterPro" id="IPR011059">
    <property type="entry name" value="Metal-dep_hydrolase_composite"/>
</dbReference>
<evidence type="ECO:0000256" key="7">
    <source>
        <dbReference type="ARBA" id="ARBA00036696"/>
    </source>
</evidence>
<evidence type="ECO:0000313" key="13">
    <source>
        <dbReference type="EMBL" id="KDR43559.1"/>
    </source>
</evidence>
<evidence type="ECO:0000256" key="2">
    <source>
        <dbReference type="ARBA" id="ARBA00008829"/>
    </source>
</evidence>
<sequence length="492" mass="53453">MTILIRGGTVVDADRTYRADVLCADPQDGGTILAIGAGLEAPAGAQIIDALGQYVMPGGIDPHTHMELPFMGTTASDDFYTGTAAGLSGGTTSIIDFVIPSPKQPLMDAFREWRGWAEKAAADYGFHVAVTWWDESVHRDMGTLVHDHGVSSFKHFMAYKNAIMADDEVLVNSFTRSLELGALPTVHAENGELVFQLQKQLLARGFTGPEAHPLSRPPEVEGEAANRAIRIAQVLGVPIYIVHVSAKDAVDVIARARNEGQRVFGEVLPGHLVIDESVYRDPDWTRAAAHVMSPPFRSAEHREALWRGLQSGQLHTTATDHCVFCASQKAMGREDFTKIPNGCGGVEDRMSVLWHHGVNQGRLTPNEFVRVTSANAAQIFNLYPRKGAVQVGADADLVVWDPAASKTISVRTHHQKVDFNVFEGMTVQGVATHTLTRGALAWANGDLRAVRGAGQYLKRPPNPSYFEATRVANRLKEPHPVVRAGDKVVKAA</sequence>
<comment type="catalytic activity">
    <reaction evidence="7">
        <text>5,6-dihydrouracil + H2O = 3-(carbamoylamino)propanoate + H(+)</text>
        <dbReference type="Rhea" id="RHEA:16121"/>
        <dbReference type="ChEBI" id="CHEBI:11892"/>
        <dbReference type="ChEBI" id="CHEBI:15377"/>
        <dbReference type="ChEBI" id="CHEBI:15378"/>
        <dbReference type="ChEBI" id="CHEBI:15901"/>
        <dbReference type="EC" id="3.5.2.2"/>
    </reaction>
</comment>
<dbReference type="GO" id="GO:0072527">
    <property type="term" value="P:pyrimidine-containing compound metabolic process"/>
    <property type="evidence" value="ECO:0007669"/>
    <property type="project" value="UniProtKB-ARBA"/>
</dbReference>
<evidence type="ECO:0000256" key="11">
    <source>
        <dbReference type="PIRSR" id="PIRSR611778-50"/>
    </source>
</evidence>
<keyword evidence="5" id="KW-0378">Hydrolase</keyword>
<comment type="caution">
    <text evidence="13">The sequence shown here is derived from an EMBL/GenBank/DDBJ whole genome shotgun (WGS) entry which is preliminary data.</text>
</comment>
<dbReference type="Gene3D" id="3.20.20.140">
    <property type="entry name" value="Metal-dependent hydrolases"/>
    <property type="match status" value="1"/>
</dbReference>
<gene>
    <name evidence="13" type="ORF">BG61_36110</name>
</gene>
<name>A0A069PUN9_9BURK</name>
<evidence type="ECO:0000256" key="6">
    <source>
        <dbReference type="ARBA" id="ARBA00022833"/>
    </source>
</evidence>
<reference evidence="13 14" key="1">
    <citation type="submission" date="2014-03" db="EMBL/GenBank/DDBJ databases">
        <title>Draft Genome Sequences of Four Burkholderia Strains.</title>
        <authorList>
            <person name="Liu X.Y."/>
            <person name="Li C.X."/>
            <person name="Xu J.H."/>
        </authorList>
    </citation>
    <scope>NUCLEOTIDE SEQUENCE [LARGE SCALE GENOMIC DNA]</scope>
    <source>
        <strain evidence="13 14">DSM 50014</strain>
    </source>
</reference>
<keyword evidence="6" id="KW-0862">Zinc</keyword>
<keyword evidence="14" id="KW-1185">Reference proteome</keyword>
<dbReference type="EMBL" id="JFHC01000007">
    <property type="protein sequence ID" value="KDR43559.1"/>
    <property type="molecule type" value="Genomic_DNA"/>
</dbReference>
<dbReference type="CDD" id="cd01314">
    <property type="entry name" value="D-HYD"/>
    <property type="match status" value="1"/>
</dbReference>
<dbReference type="InterPro" id="IPR032466">
    <property type="entry name" value="Metal_Hydrolase"/>
</dbReference>
<evidence type="ECO:0000256" key="9">
    <source>
        <dbReference type="ARBA" id="ARBA00054448"/>
    </source>
</evidence>
<accession>A0A069PUN9</accession>
<dbReference type="NCBIfam" id="TIGR02033">
    <property type="entry name" value="D-hydantoinase"/>
    <property type="match status" value="1"/>
</dbReference>
<evidence type="ECO:0000256" key="5">
    <source>
        <dbReference type="ARBA" id="ARBA00022801"/>
    </source>
</evidence>
<dbReference type="InterPro" id="IPR011778">
    <property type="entry name" value="Hydantoinase/dihydroPyrase"/>
</dbReference>
<dbReference type="InterPro" id="IPR006680">
    <property type="entry name" value="Amidohydro-rel"/>
</dbReference>
<dbReference type="SUPFAM" id="SSF51556">
    <property type="entry name" value="Metallo-dependent hydrolases"/>
    <property type="match status" value="1"/>
</dbReference>
<dbReference type="PANTHER" id="PTHR11647:SF1">
    <property type="entry name" value="COLLAPSIN RESPONSE MEDIATOR PROTEIN"/>
    <property type="match status" value="1"/>
</dbReference>
<dbReference type="InterPro" id="IPR050378">
    <property type="entry name" value="Metallo-dep_Hydrolases_sf"/>
</dbReference>
<proteinExistence type="inferred from homology"/>
<evidence type="ECO:0000256" key="1">
    <source>
        <dbReference type="ARBA" id="ARBA00001947"/>
    </source>
</evidence>
<dbReference type="GO" id="GO:0046872">
    <property type="term" value="F:metal ion binding"/>
    <property type="evidence" value="ECO:0007669"/>
    <property type="project" value="UniProtKB-KW"/>
</dbReference>
<feature type="domain" description="Amidohydrolase-related" evidence="12">
    <location>
        <begin position="54"/>
        <end position="424"/>
    </location>
</feature>
<comment type="PTM">
    <text evidence="11">Carbamylation allows a single lysine to coordinate two divalent metal cations.</text>
</comment>
<dbReference type="GO" id="GO:0055086">
    <property type="term" value="P:nucleobase-containing small molecule metabolic process"/>
    <property type="evidence" value="ECO:0007669"/>
    <property type="project" value="UniProtKB-ARBA"/>
</dbReference>
<protein>
    <recommendedName>
        <fullName evidence="10">D-hydantoinase/dihydropyrimidinase</fullName>
        <ecNumber evidence="8">3.5.2.2</ecNumber>
    </recommendedName>
</protein>
<dbReference type="GO" id="GO:0005829">
    <property type="term" value="C:cytosol"/>
    <property type="evidence" value="ECO:0007669"/>
    <property type="project" value="TreeGrafter"/>
</dbReference>
<dbReference type="PANTHER" id="PTHR11647">
    <property type="entry name" value="HYDRANTOINASE/DIHYDROPYRIMIDINASE FAMILY MEMBER"/>
    <property type="match status" value="1"/>
</dbReference>
<comment type="subunit">
    <text evidence="3">Homotetramer.</text>
</comment>
<keyword evidence="4" id="KW-0479">Metal-binding</keyword>
<dbReference type="FunFam" id="3.20.20.140:FF:000001">
    <property type="entry name" value="Dihydropyrimidinase like 3"/>
    <property type="match status" value="1"/>
</dbReference>
<dbReference type="Proteomes" id="UP000027466">
    <property type="component" value="Unassembled WGS sequence"/>
</dbReference>
<dbReference type="RefSeq" id="WP_035930015.1">
    <property type="nucleotide sequence ID" value="NZ_CADFFX010000004.1"/>
</dbReference>
<comment type="function">
    <text evidence="9">Catalyzes the hydrolysis of dihydropyrimidines and of the structurally related DL-5-mono-substituted hydantoins, to produce N-carbamoyl-D-amino acids.</text>
</comment>
<evidence type="ECO:0000256" key="3">
    <source>
        <dbReference type="ARBA" id="ARBA00011881"/>
    </source>
</evidence>
<evidence type="ECO:0000313" key="14">
    <source>
        <dbReference type="Proteomes" id="UP000027466"/>
    </source>
</evidence>
<dbReference type="EC" id="3.5.2.2" evidence="8"/>
<comment type="similarity">
    <text evidence="2">Belongs to the metallo-dependent hydrolases superfamily. Hydantoinase/dihydropyrimidinase family.</text>
</comment>
<evidence type="ECO:0000256" key="8">
    <source>
        <dbReference type="ARBA" id="ARBA00039113"/>
    </source>
</evidence>
<dbReference type="Gene3D" id="2.30.40.10">
    <property type="entry name" value="Urease, subunit C, domain 1"/>
    <property type="match status" value="1"/>
</dbReference>
<evidence type="ECO:0000256" key="10">
    <source>
        <dbReference type="ARBA" id="ARBA00074385"/>
    </source>
</evidence>
<dbReference type="GO" id="GO:0004157">
    <property type="term" value="F:dihydropyrimidinase activity"/>
    <property type="evidence" value="ECO:0007669"/>
    <property type="project" value="UniProtKB-EC"/>
</dbReference>
<comment type="cofactor">
    <cofactor evidence="1">
        <name>Zn(2+)</name>
        <dbReference type="ChEBI" id="CHEBI:29105"/>
    </cofactor>
</comment>
<dbReference type="AlphaFoldDB" id="A0A069PUN9"/>
<evidence type="ECO:0000259" key="12">
    <source>
        <dbReference type="Pfam" id="PF01979"/>
    </source>
</evidence>
<organism evidence="13 14">
    <name type="scientific">Caballeronia glathei</name>
    <dbReference type="NCBI Taxonomy" id="60547"/>
    <lineage>
        <taxon>Bacteria</taxon>
        <taxon>Pseudomonadati</taxon>
        <taxon>Pseudomonadota</taxon>
        <taxon>Betaproteobacteria</taxon>
        <taxon>Burkholderiales</taxon>
        <taxon>Burkholderiaceae</taxon>
        <taxon>Caballeronia</taxon>
    </lineage>
</organism>